<dbReference type="OrthoDB" id="334783at2"/>
<dbReference type="SUPFAM" id="SSF56112">
    <property type="entry name" value="Protein kinase-like (PK-like)"/>
    <property type="match status" value="1"/>
</dbReference>
<dbReference type="InterPro" id="IPR002575">
    <property type="entry name" value="Aminoglycoside_PTrfase"/>
</dbReference>
<dbReference type="Gene3D" id="3.30.200.20">
    <property type="entry name" value="Phosphorylase Kinase, domain 1"/>
    <property type="match status" value="1"/>
</dbReference>
<dbReference type="Gene3D" id="3.90.1200.10">
    <property type="match status" value="1"/>
</dbReference>
<dbReference type="KEGG" id="pprt:ET464_04880"/>
<accession>A0A4P6ET79</accession>
<evidence type="ECO:0000259" key="1">
    <source>
        <dbReference type="Pfam" id="PF01636"/>
    </source>
</evidence>
<gene>
    <name evidence="2" type="ORF">ET464_04880</name>
</gene>
<organism evidence="2 3">
    <name type="scientific">Paenibacillus protaetiae</name>
    <dbReference type="NCBI Taxonomy" id="2509456"/>
    <lineage>
        <taxon>Bacteria</taxon>
        <taxon>Bacillati</taxon>
        <taxon>Bacillota</taxon>
        <taxon>Bacilli</taxon>
        <taxon>Bacillales</taxon>
        <taxon>Paenibacillaceae</taxon>
        <taxon>Paenibacillus</taxon>
    </lineage>
</organism>
<dbReference type="PANTHER" id="PTHR21310:SF15">
    <property type="entry name" value="AMINOGLYCOSIDE PHOSPHOTRANSFERASE DOMAIN-CONTAINING PROTEIN"/>
    <property type="match status" value="1"/>
</dbReference>
<dbReference type="PANTHER" id="PTHR21310">
    <property type="entry name" value="AMINOGLYCOSIDE PHOSPHOTRANSFERASE-RELATED-RELATED"/>
    <property type="match status" value="1"/>
</dbReference>
<proteinExistence type="predicted"/>
<keyword evidence="3" id="KW-1185">Reference proteome</keyword>
<evidence type="ECO:0000313" key="2">
    <source>
        <dbReference type="EMBL" id="QAY65816.1"/>
    </source>
</evidence>
<dbReference type="InterPro" id="IPR051678">
    <property type="entry name" value="AGP_Transferase"/>
</dbReference>
<dbReference type="GO" id="GO:0016740">
    <property type="term" value="F:transferase activity"/>
    <property type="evidence" value="ECO:0007669"/>
    <property type="project" value="UniProtKB-KW"/>
</dbReference>
<dbReference type="Pfam" id="PF01636">
    <property type="entry name" value="APH"/>
    <property type="match status" value="1"/>
</dbReference>
<reference evidence="2 3" key="1">
    <citation type="submission" date="2019-01" db="EMBL/GenBank/DDBJ databases">
        <title>Genome sequencing of strain FW100M-2.</title>
        <authorList>
            <person name="Heo J."/>
            <person name="Kim S.-J."/>
            <person name="Kim J.-S."/>
            <person name="Hong S.-B."/>
            <person name="Kwon S.-W."/>
        </authorList>
    </citation>
    <scope>NUCLEOTIDE SEQUENCE [LARGE SCALE GENOMIC DNA]</scope>
    <source>
        <strain evidence="2 3">FW100M-2</strain>
    </source>
</reference>
<dbReference type="EMBL" id="CP035492">
    <property type="protein sequence ID" value="QAY65816.1"/>
    <property type="molecule type" value="Genomic_DNA"/>
</dbReference>
<dbReference type="AlphaFoldDB" id="A0A4P6ET79"/>
<sequence>MESSNKYRLAEQEIKSIVYHAFGQSYRSAKELADGWANMAYLIALEDGRKVVLKIAPPKDRPVMRYEKNMMKTEVEAMRLAASIPGLPVPGLYMHDSSCTLIPTEYFIMAYIEGTSFNHIKAALTPEERETIVYRLGSYSRQINAIRGGYFGSLQHGAGSHGTWPEVFGKMIADVLEDGKDMNVRFPVSYDEIEKEILRSEHLLDGVSEAALVHWDLWDGNVLIHEGEISGIIDFERAFWGDPLCEYYFGRYMAGSASSFYAGYGIHGLTETEQRRRVLYDLYLDLILVIECEYRNYANRDHLRWAIGNFKEGFSRLQAL</sequence>
<feature type="domain" description="Aminoglycoside phosphotransferase" evidence="1">
    <location>
        <begin position="29"/>
        <end position="269"/>
    </location>
</feature>
<protein>
    <submittedName>
        <fullName evidence="2">Aminoglycoside phosphotransferase family protein</fullName>
    </submittedName>
</protein>
<dbReference type="Proteomes" id="UP000293568">
    <property type="component" value="Chromosome"/>
</dbReference>
<name>A0A4P6ET79_9BACL</name>
<evidence type="ECO:0000313" key="3">
    <source>
        <dbReference type="Proteomes" id="UP000293568"/>
    </source>
</evidence>
<dbReference type="RefSeq" id="WP_129438739.1">
    <property type="nucleotide sequence ID" value="NZ_CP035492.1"/>
</dbReference>
<dbReference type="InterPro" id="IPR011009">
    <property type="entry name" value="Kinase-like_dom_sf"/>
</dbReference>
<keyword evidence="2" id="KW-0808">Transferase</keyword>